<dbReference type="InterPro" id="IPR002477">
    <property type="entry name" value="Peptidoglycan-bd-like"/>
</dbReference>
<dbReference type="SUPFAM" id="SSF47090">
    <property type="entry name" value="PGBD-like"/>
    <property type="match status" value="1"/>
</dbReference>
<proteinExistence type="predicted"/>
<dbReference type="InterPro" id="IPR036366">
    <property type="entry name" value="PGBDSf"/>
</dbReference>
<dbReference type="EMBL" id="CP000050">
    <property type="protein sequence ID" value="AAY51317.1"/>
    <property type="molecule type" value="Genomic_DNA"/>
</dbReference>
<evidence type="ECO:0000259" key="3">
    <source>
        <dbReference type="Pfam" id="PF20410"/>
    </source>
</evidence>
<name>A0A0H2XCJ2_XANC8</name>
<dbReference type="Gene3D" id="2.70.70.10">
    <property type="entry name" value="Glucose Permease (Domain IIA)"/>
    <property type="match status" value="1"/>
</dbReference>
<dbReference type="AlphaFoldDB" id="A0A0H2XCJ2"/>
<dbReference type="Gene3D" id="1.10.101.10">
    <property type="entry name" value="PGBD-like superfamily/PGBD"/>
    <property type="match status" value="1"/>
</dbReference>
<dbReference type="KEGG" id="xcb:XC_4282"/>
<dbReference type="HOGENOM" id="CLU_715608_0_0_6"/>
<evidence type="ECO:0000256" key="1">
    <source>
        <dbReference type="SAM" id="MobiDB-lite"/>
    </source>
</evidence>
<feature type="domain" description="X-Tfes XVIPCD" evidence="3">
    <location>
        <begin position="321"/>
        <end position="418"/>
    </location>
</feature>
<reference evidence="4 5" key="1">
    <citation type="journal article" date="2005" name="Genome Res.">
        <title>Comparative and functional genomic analyses of the pathogenicity of phytopathogen Xanthomonas campestris pv. campestris.</title>
        <authorList>
            <person name="Qian W."/>
            <person name="Jia Y."/>
            <person name="Ren S.X."/>
            <person name="He Y.Q."/>
            <person name="Feng J.X."/>
            <person name="Lu L.F."/>
            <person name="Sun Q."/>
            <person name="Ying G."/>
            <person name="Tang D.J."/>
            <person name="Tang H."/>
            <person name="Wu W."/>
            <person name="Hao P."/>
            <person name="Wang L."/>
            <person name="Jiang B.L."/>
            <person name="Zeng S."/>
            <person name="Gu W.Y."/>
            <person name="Lu G."/>
            <person name="Rong L."/>
            <person name="Tian Y."/>
            <person name="Yao Z."/>
            <person name="Fu G."/>
            <person name="Chen B."/>
            <person name="Fang R."/>
            <person name="Qiang B."/>
            <person name="Chen Z."/>
            <person name="Zhao G.P."/>
            <person name="Tang J.L."/>
            <person name="He C."/>
        </authorList>
    </citation>
    <scope>NUCLEOTIDE SEQUENCE [LARGE SCALE GENOMIC DNA]</scope>
    <source>
        <strain evidence="4 5">8004</strain>
    </source>
</reference>
<dbReference type="Pfam" id="PF20410">
    <property type="entry name" value="X-Tfes_XVIPCD"/>
    <property type="match status" value="1"/>
</dbReference>
<sequence>MAAQDVKQQTPYRVIQLEWDAEKGERNEAVGNFDELVTHHPKSNSDAHLVDGKVVGGQAGRTLGVVGGEIQEIEVSKAGKDYGLRPDQVLLKKDFMLEDSRLPSGPSSRSLDVPSPVAGVVGTVNTSKGLVDVLDREGGDVILRVRHMSPLHVKAGDQVEYGQALGVQGKQATGAIHVHMEVDSRYYQHYENYVGDLVSGRLSIDAERRDRGIEPRPFVDDGTIRIGGSSEMVQKVQQTLNAEGYRGADNQPLQEDGVYRLSMQAAVINYQQAHGLSQTGDIDPATLQQIAPRTFPPELNREDHNATPTYRNLQGAVPSQDPLHRQAEEDVRRLEQSLGRDYDDNSARLAASSAHLAKANGLTQIDHVVLSNQTAAVGKGENVFVVQGALDNPAHLMAHMKTSDAIAQPVEQSLSQLQTLSETQRQQQAQQQSQQQDQQQLSAPQHRMV</sequence>
<feature type="region of interest" description="Disordered" evidence="1">
    <location>
        <begin position="419"/>
        <end position="449"/>
    </location>
</feature>
<evidence type="ECO:0000313" key="5">
    <source>
        <dbReference type="Proteomes" id="UP000000420"/>
    </source>
</evidence>
<protein>
    <submittedName>
        <fullName evidence="4">Uncharacterized protein</fullName>
    </submittedName>
</protein>
<dbReference type="InterPro" id="IPR011055">
    <property type="entry name" value="Dup_hybrid_motif"/>
</dbReference>
<gene>
    <name evidence="4" type="ordered locus">XC_4282</name>
</gene>
<evidence type="ECO:0000313" key="4">
    <source>
        <dbReference type="EMBL" id="AAY51317.1"/>
    </source>
</evidence>
<dbReference type="Proteomes" id="UP000000420">
    <property type="component" value="Chromosome"/>
</dbReference>
<feature type="domain" description="Peptidoglycan binding-like" evidence="2">
    <location>
        <begin position="230"/>
        <end position="289"/>
    </location>
</feature>
<dbReference type="InterPro" id="IPR046519">
    <property type="entry name" value="X-Tfes_XVIPCD"/>
</dbReference>
<accession>A0A0H2XCJ2</accession>
<dbReference type="Pfam" id="PF01471">
    <property type="entry name" value="PG_binding_1"/>
    <property type="match status" value="1"/>
</dbReference>
<dbReference type="InterPro" id="IPR036365">
    <property type="entry name" value="PGBD-like_sf"/>
</dbReference>
<organism evidence="4 5">
    <name type="scientific">Xanthomonas campestris pv. campestris (strain 8004)</name>
    <dbReference type="NCBI Taxonomy" id="314565"/>
    <lineage>
        <taxon>Bacteria</taxon>
        <taxon>Pseudomonadati</taxon>
        <taxon>Pseudomonadota</taxon>
        <taxon>Gammaproteobacteria</taxon>
        <taxon>Lysobacterales</taxon>
        <taxon>Lysobacteraceae</taxon>
        <taxon>Xanthomonas</taxon>
    </lineage>
</organism>
<evidence type="ECO:0000259" key="2">
    <source>
        <dbReference type="Pfam" id="PF01471"/>
    </source>
</evidence>